<evidence type="ECO:0000256" key="3">
    <source>
        <dbReference type="HAMAP-Rule" id="MF_01244"/>
    </source>
</evidence>
<dbReference type="NCBIfam" id="NF002627">
    <property type="entry name" value="PRK02290.1-5"/>
    <property type="match status" value="1"/>
</dbReference>
<dbReference type="InterPro" id="IPR002812">
    <property type="entry name" value="DHQS"/>
</dbReference>
<dbReference type="EMBL" id="REFO01000017">
    <property type="protein sequence ID" value="RMA92522.1"/>
    <property type="molecule type" value="Genomic_DNA"/>
</dbReference>
<feature type="domain" description="3-dehydroquinate synthase C-terminal" evidence="5">
    <location>
        <begin position="158"/>
        <end position="332"/>
    </location>
</feature>
<dbReference type="Pfam" id="PF01959">
    <property type="entry name" value="DHQS"/>
    <property type="match status" value="1"/>
</dbReference>
<dbReference type="InterPro" id="IPR030960">
    <property type="entry name" value="DHQS/DOIS_N"/>
</dbReference>
<feature type="domain" description="3-dehydroquinate synthase N-terminal" evidence="4">
    <location>
        <begin position="1"/>
        <end position="144"/>
    </location>
</feature>
<evidence type="ECO:0000313" key="7">
    <source>
        <dbReference type="Proteomes" id="UP000280842"/>
    </source>
</evidence>
<dbReference type="AlphaFoldDB" id="A0A3M0BNC9"/>
<accession>A0A3M0BNC9</accession>
<comment type="similarity">
    <text evidence="3">Belongs to the archaeal-type DHQ synthase family.</text>
</comment>
<dbReference type="Proteomes" id="UP000280842">
    <property type="component" value="Unassembled WGS sequence"/>
</dbReference>
<dbReference type="InterPro" id="IPR056179">
    <property type="entry name" value="DHQS_C"/>
</dbReference>
<dbReference type="EC" id="1.4.1.-" evidence="3"/>
<reference evidence="6 7" key="1">
    <citation type="submission" date="2018-10" db="EMBL/GenBank/DDBJ databases">
        <title>Genomic Encyclopedia of Archaeal and Bacterial Type Strains, Phase II (KMG-II): from individual species to whole genera.</title>
        <authorList>
            <person name="Goeker M."/>
        </authorList>
    </citation>
    <scope>NUCLEOTIDE SEQUENCE [LARGE SCALE GENOMIC DNA]</scope>
    <source>
        <strain evidence="6 7">VM1</strain>
    </source>
</reference>
<proteinExistence type="inferred from homology"/>
<dbReference type="RefSeq" id="WP_121923770.1">
    <property type="nucleotide sequence ID" value="NZ_REFO01000017.1"/>
</dbReference>
<keyword evidence="3" id="KW-0560">Oxidoreductase</keyword>
<keyword evidence="3" id="KW-0520">NAD</keyword>
<comment type="caution">
    <text evidence="6">The sequence shown here is derived from an EMBL/GenBank/DDBJ whole genome shotgun (WGS) entry which is preliminary data.</text>
</comment>
<dbReference type="HAMAP" id="MF_01244">
    <property type="entry name" value="Arch_DHQ_synthase"/>
    <property type="match status" value="1"/>
</dbReference>
<keyword evidence="7" id="KW-1185">Reference proteome</keyword>
<organism evidence="6 7">
    <name type="scientific">Hydrogenothermus marinus</name>
    <dbReference type="NCBI Taxonomy" id="133270"/>
    <lineage>
        <taxon>Bacteria</taxon>
        <taxon>Pseudomonadati</taxon>
        <taxon>Aquificota</taxon>
        <taxon>Aquificia</taxon>
        <taxon>Aquificales</taxon>
        <taxon>Hydrogenothermaceae</taxon>
        <taxon>Hydrogenothermus</taxon>
    </lineage>
</organism>
<sequence>MKEFIVDASKNFNKVIITTAIESGADAIIVPKEKLEDAKKLGRIKFISIDKDGNLSDDFVLIRIENKKDEEKAASLAKAGKKVIVETTDWTIIPLENLIAQSDNIYSVVKNEEEAATAIAILEKGVKGVVLQTNDINIIKKVSNEIKQQTEKVNLVKAKVISITPVGMGDRVAVDTTSLLKRGEGMLVGNSSAGMIFVHAETEESPYVASRPFRVNAGAVHMYTKVPNGKTVYLCELKTGSEVMVYDTEGNGRVVYVGRSKIERRPMLLVEAEYNGKKLSAVLQNAETIRLVKSDGSLVSVVDLKIGDEILGYVEEAGRHFGMKVEETIIEK</sequence>
<dbReference type="PIRSF" id="PIRSF006655">
    <property type="entry name" value="DHQ_synth"/>
    <property type="match status" value="1"/>
</dbReference>
<dbReference type="PANTHER" id="PTHR33563">
    <property type="match status" value="1"/>
</dbReference>
<keyword evidence="1 3" id="KW-0028">Amino-acid biosynthesis</keyword>
<name>A0A3M0BNC9_9AQUI</name>
<dbReference type="GO" id="GO:0051287">
    <property type="term" value="F:NAD binding"/>
    <property type="evidence" value="ECO:0007669"/>
    <property type="project" value="UniProtKB-UniRule"/>
</dbReference>
<keyword evidence="2 3" id="KW-0057">Aromatic amino acid biosynthesis</keyword>
<dbReference type="PANTHER" id="PTHR33563:SF1">
    <property type="entry name" value="3-DEHYDROQUINATE SYNTHASE"/>
    <property type="match status" value="1"/>
</dbReference>
<evidence type="ECO:0000259" key="5">
    <source>
        <dbReference type="Pfam" id="PF26558"/>
    </source>
</evidence>
<evidence type="ECO:0000259" key="4">
    <source>
        <dbReference type="Pfam" id="PF01959"/>
    </source>
</evidence>
<evidence type="ECO:0000256" key="1">
    <source>
        <dbReference type="ARBA" id="ARBA00022605"/>
    </source>
</evidence>
<dbReference type="GO" id="GO:0016639">
    <property type="term" value="F:oxidoreductase activity, acting on the CH-NH2 group of donors, NAD or NADP as acceptor"/>
    <property type="evidence" value="ECO:0007669"/>
    <property type="project" value="UniProtKB-UniRule"/>
</dbReference>
<evidence type="ECO:0000313" key="6">
    <source>
        <dbReference type="EMBL" id="RMA92522.1"/>
    </source>
</evidence>
<dbReference type="Pfam" id="PF26558">
    <property type="entry name" value="DHQS_2nd"/>
    <property type="match status" value="1"/>
</dbReference>
<dbReference type="OrthoDB" id="2043123at2"/>
<dbReference type="GO" id="GO:0003856">
    <property type="term" value="F:3-dehydroquinate synthase activity"/>
    <property type="evidence" value="ECO:0007669"/>
    <property type="project" value="InterPro"/>
</dbReference>
<protein>
    <recommendedName>
        <fullName evidence="3">3-dehydroquinate synthase homolog</fullName>
        <ecNumber evidence="3">1.4.1.-</ecNumber>
    </recommendedName>
</protein>
<dbReference type="GO" id="GO:0008652">
    <property type="term" value="P:amino acid biosynthetic process"/>
    <property type="evidence" value="ECO:0007669"/>
    <property type="project" value="UniProtKB-KW"/>
</dbReference>
<gene>
    <name evidence="6" type="ORF">CLV39_1679</name>
</gene>
<evidence type="ECO:0000256" key="2">
    <source>
        <dbReference type="ARBA" id="ARBA00023141"/>
    </source>
</evidence>
<dbReference type="GO" id="GO:0009073">
    <property type="term" value="P:aromatic amino acid family biosynthetic process"/>
    <property type="evidence" value="ECO:0007669"/>
    <property type="project" value="UniProtKB-UniRule"/>
</dbReference>